<dbReference type="AlphaFoldDB" id="A0A7W6F2F5"/>
<keyword evidence="3" id="KW-1185">Reference proteome</keyword>
<dbReference type="EMBL" id="JACIDH010000001">
    <property type="protein sequence ID" value="MBB3878370.1"/>
    <property type="molecule type" value="Genomic_DNA"/>
</dbReference>
<name>A0A7W6F2F5_9SPHN</name>
<dbReference type="InterPro" id="IPR019027">
    <property type="entry name" value="Pilus_biogenesis_CpaD-related"/>
</dbReference>
<dbReference type="RefSeq" id="WP_183950525.1">
    <property type="nucleotide sequence ID" value="NZ_JACIDH010000001.1"/>
</dbReference>
<dbReference type="PROSITE" id="PS51257">
    <property type="entry name" value="PROKAR_LIPOPROTEIN"/>
    <property type="match status" value="1"/>
</dbReference>
<organism evidence="2 3">
    <name type="scientific">Sphingomonas pseudosanguinis</name>
    <dbReference type="NCBI Taxonomy" id="413712"/>
    <lineage>
        <taxon>Bacteria</taxon>
        <taxon>Pseudomonadati</taxon>
        <taxon>Pseudomonadota</taxon>
        <taxon>Alphaproteobacteria</taxon>
        <taxon>Sphingomonadales</taxon>
        <taxon>Sphingomonadaceae</taxon>
        <taxon>Sphingomonas</taxon>
    </lineage>
</organism>
<gene>
    <name evidence="2" type="ORF">GGR48_000773</name>
</gene>
<evidence type="ECO:0000313" key="3">
    <source>
        <dbReference type="Proteomes" id="UP000538670"/>
    </source>
</evidence>
<feature type="compositionally biased region" description="Gly residues" evidence="1">
    <location>
        <begin position="211"/>
        <end position="224"/>
    </location>
</feature>
<sequence length="224" mass="22531">MRLPLALSGSITLLALTAGCSGTGQPGLESAHQPVVSQADYVLDLAVSGNRLAGDEAQRLAGWADNLRLGYGDRVTIEDPAGDAPIAYRQIADIIGRHGLLVGPAGSIARAPLAPAMIRVVVTRARASVPGCPDRTGDVGPDWTGETSSNHGCAVNRNLAAMVANPNDLVRGVEGPASADPAVATRAIDTFRKAPPTGHGGTVVHAPNATQGGGPGGMAGMGGQ</sequence>
<comment type="caution">
    <text evidence="2">The sequence shown here is derived from an EMBL/GenBank/DDBJ whole genome shotgun (WGS) entry which is preliminary data.</text>
</comment>
<dbReference type="Proteomes" id="UP000538670">
    <property type="component" value="Unassembled WGS sequence"/>
</dbReference>
<reference evidence="2 3" key="1">
    <citation type="submission" date="2020-08" db="EMBL/GenBank/DDBJ databases">
        <title>Genomic Encyclopedia of Type Strains, Phase IV (KMG-IV): sequencing the most valuable type-strain genomes for metagenomic binning, comparative biology and taxonomic classification.</title>
        <authorList>
            <person name="Goeker M."/>
        </authorList>
    </citation>
    <scope>NUCLEOTIDE SEQUENCE [LARGE SCALE GENOMIC DNA]</scope>
    <source>
        <strain evidence="2 3">DSM 19512</strain>
    </source>
</reference>
<proteinExistence type="predicted"/>
<protein>
    <submittedName>
        <fullName evidence="2">Pilus assembly protein CpaD</fullName>
    </submittedName>
</protein>
<feature type="region of interest" description="Disordered" evidence="1">
    <location>
        <begin position="195"/>
        <end position="224"/>
    </location>
</feature>
<dbReference type="Pfam" id="PF09476">
    <property type="entry name" value="Pilus_CpaD"/>
    <property type="match status" value="1"/>
</dbReference>
<evidence type="ECO:0000256" key="1">
    <source>
        <dbReference type="SAM" id="MobiDB-lite"/>
    </source>
</evidence>
<evidence type="ECO:0000313" key="2">
    <source>
        <dbReference type="EMBL" id="MBB3878370.1"/>
    </source>
</evidence>
<accession>A0A7W6F2F5</accession>